<organism evidence="7 8">
    <name type="scientific">Zavarzinia aquatilis</name>
    <dbReference type="NCBI Taxonomy" id="2211142"/>
    <lineage>
        <taxon>Bacteria</taxon>
        <taxon>Pseudomonadati</taxon>
        <taxon>Pseudomonadota</taxon>
        <taxon>Alphaproteobacteria</taxon>
        <taxon>Rhodospirillales</taxon>
        <taxon>Zavarziniaceae</taxon>
        <taxon>Zavarzinia</taxon>
    </lineage>
</organism>
<sequence length="442" mass="47497">MDIMSDKNDEAARQKAAEGQQASIPMAPQDRRRAFLVLTIGLMCTGFSQSVVYAILPPIARDLGLSEMQVGSIFVLSSLFWVLTTPWWGRRSDKLGRKLSVLIGLFGFSLSMLLFTLTLQAAQAKWLTIGAAFPILILTRSLYGLIVSAANPSAQAYVADRTTRDERTRAVATIGAAYGLGATIGPGLSASLVILGILVPFYFCVLLGLLSAALIWRYLPEKERPLPAHAKVKLRLFDRRIVLNLVNGGLMSSAQAIMIQTVAFYMMDRLSLPLDHAAQYAGIGLMAASMAALFGQLVIVHRFRMSAPVLERSGLLIAAGAFLAMAFADQIGPLVFALTMIGLGQGMARPGNVAVASLIVRRHEQGAIAGLNNATNAFGFLIMPFIAMPAYKLDPSLPYLIGAGLLFVAMVISVADPNARMAASKAGEHYEPDDMDDPARPL</sequence>
<accession>A0A317EJD2</accession>
<evidence type="ECO:0000313" key="8">
    <source>
        <dbReference type="Proteomes" id="UP000245461"/>
    </source>
</evidence>
<evidence type="ECO:0000256" key="3">
    <source>
        <dbReference type="ARBA" id="ARBA00023136"/>
    </source>
</evidence>
<comment type="caution">
    <text evidence="7">The sequence shown here is derived from an EMBL/GenBank/DDBJ whole genome shotgun (WGS) entry which is preliminary data.</text>
</comment>
<dbReference type="PANTHER" id="PTHR23546:SF1">
    <property type="entry name" value="MEMBRANE PROTEIN"/>
    <property type="match status" value="1"/>
</dbReference>
<feature type="transmembrane region" description="Helical" evidence="5">
    <location>
        <begin position="371"/>
        <end position="391"/>
    </location>
</feature>
<evidence type="ECO:0000256" key="5">
    <source>
        <dbReference type="SAM" id="Phobius"/>
    </source>
</evidence>
<feature type="domain" description="Major facilitator superfamily (MFS) profile" evidence="6">
    <location>
        <begin position="34"/>
        <end position="421"/>
    </location>
</feature>
<keyword evidence="2 5" id="KW-1133">Transmembrane helix</keyword>
<dbReference type="Gene3D" id="1.20.1250.20">
    <property type="entry name" value="MFS general substrate transporter like domains"/>
    <property type="match status" value="1"/>
</dbReference>
<feature type="transmembrane region" description="Helical" evidence="5">
    <location>
        <begin position="101"/>
        <end position="120"/>
    </location>
</feature>
<dbReference type="SUPFAM" id="SSF103473">
    <property type="entry name" value="MFS general substrate transporter"/>
    <property type="match status" value="1"/>
</dbReference>
<keyword evidence="8" id="KW-1185">Reference proteome</keyword>
<dbReference type="GO" id="GO:0022857">
    <property type="term" value="F:transmembrane transporter activity"/>
    <property type="evidence" value="ECO:0007669"/>
    <property type="project" value="InterPro"/>
</dbReference>
<proteinExistence type="predicted"/>
<dbReference type="PROSITE" id="PS50850">
    <property type="entry name" value="MFS"/>
    <property type="match status" value="1"/>
</dbReference>
<dbReference type="Pfam" id="PF07690">
    <property type="entry name" value="MFS_1"/>
    <property type="match status" value="1"/>
</dbReference>
<dbReference type="Proteomes" id="UP000245461">
    <property type="component" value="Unassembled WGS sequence"/>
</dbReference>
<feature type="transmembrane region" description="Helical" evidence="5">
    <location>
        <begin position="241"/>
        <end position="265"/>
    </location>
</feature>
<dbReference type="InterPro" id="IPR036259">
    <property type="entry name" value="MFS_trans_sf"/>
</dbReference>
<keyword evidence="3 5" id="KW-0472">Membrane</keyword>
<feature type="transmembrane region" description="Helical" evidence="5">
    <location>
        <begin position="126"/>
        <end position="150"/>
    </location>
</feature>
<reference evidence="7 8" key="1">
    <citation type="submission" date="2018-05" db="EMBL/GenBank/DDBJ databases">
        <title>Zavarzinia sp. HR-AS.</title>
        <authorList>
            <person name="Lee Y."/>
            <person name="Jeon C.O."/>
        </authorList>
    </citation>
    <scope>NUCLEOTIDE SEQUENCE [LARGE SCALE GENOMIC DNA]</scope>
    <source>
        <strain evidence="7 8">HR-AS</strain>
    </source>
</reference>
<feature type="transmembrane region" description="Helical" evidence="5">
    <location>
        <begin position="200"/>
        <end position="220"/>
    </location>
</feature>
<dbReference type="AlphaFoldDB" id="A0A317EJD2"/>
<evidence type="ECO:0000259" key="6">
    <source>
        <dbReference type="PROSITE" id="PS50850"/>
    </source>
</evidence>
<dbReference type="OrthoDB" id="9810492at2"/>
<dbReference type="InterPro" id="IPR020846">
    <property type="entry name" value="MFS_dom"/>
</dbReference>
<gene>
    <name evidence="7" type="ORF">DKG74_00670</name>
</gene>
<dbReference type="EMBL" id="QGLE01000001">
    <property type="protein sequence ID" value="PWR25523.1"/>
    <property type="molecule type" value="Genomic_DNA"/>
</dbReference>
<evidence type="ECO:0000256" key="1">
    <source>
        <dbReference type="ARBA" id="ARBA00022692"/>
    </source>
</evidence>
<feature type="transmembrane region" description="Helical" evidence="5">
    <location>
        <begin position="277"/>
        <end position="300"/>
    </location>
</feature>
<feature type="compositionally biased region" description="Basic and acidic residues" evidence="4">
    <location>
        <begin position="1"/>
        <end position="16"/>
    </location>
</feature>
<feature type="transmembrane region" description="Helical" evidence="5">
    <location>
        <begin position="334"/>
        <end position="359"/>
    </location>
</feature>
<dbReference type="CDD" id="cd17330">
    <property type="entry name" value="MFS_SLC46_TetA_like"/>
    <property type="match status" value="1"/>
</dbReference>
<evidence type="ECO:0000313" key="7">
    <source>
        <dbReference type="EMBL" id="PWR25523.1"/>
    </source>
</evidence>
<feature type="transmembrane region" description="Helical" evidence="5">
    <location>
        <begin position="171"/>
        <end position="194"/>
    </location>
</feature>
<feature type="transmembrane region" description="Helical" evidence="5">
    <location>
        <begin position="68"/>
        <end position="89"/>
    </location>
</feature>
<feature type="transmembrane region" description="Helical" evidence="5">
    <location>
        <begin position="34"/>
        <end position="56"/>
    </location>
</feature>
<feature type="transmembrane region" description="Helical" evidence="5">
    <location>
        <begin position="309"/>
        <end position="328"/>
    </location>
</feature>
<evidence type="ECO:0000256" key="4">
    <source>
        <dbReference type="SAM" id="MobiDB-lite"/>
    </source>
</evidence>
<dbReference type="PANTHER" id="PTHR23546">
    <property type="entry name" value="TRANSPORT PROTEIN"/>
    <property type="match status" value="1"/>
</dbReference>
<protein>
    <submittedName>
        <fullName evidence="7">MFS transporter</fullName>
    </submittedName>
</protein>
<feature type="region of interest" description="Disordered" evidence="4">
    <location>
        <begin position="1"/>
        <end position="24"/>
    </location>
</feature>
<feature type="transmembrane region" description="Helical" evidence="5">
    <location>
        <begin position="397"/>
        <end position="415"/>
    </location>
</feature>
<evidence type="ECO:0000256" key="2">
    <source>
        <dbReference type="ARBA" id="ARBA00022989"/>
    </source>
</evidence>
<name>A0A317EJD2_9PROT</name>
<keyword evidence="1 5" id="KW-0812">Transmembrane</keyword>
<dbReference type="InterPro" id="IPR011701">
    <property type="entry name" value="MFS"/>
</dbReference>